<name>A0A176RSG9_9GAMM</name>
<gene>
    <name evidence="1" type="ORF">THIOM_005729</name>
</gene>
<proteinExistence type="predicted"/>
<sequence>MVPLPTKGSKTLDEFSPYIVRSDSTNCGENCPRQAKRFALVLSSIFRISWAIGVEKFMFLLLDRFCRFVFVPTRSKGMHAATLRLDVCIISI</sequence>
<dbReference type="Proteomes" id="UP000076962">
    <property type="component" value="Unassembled WGS sequence"/>
</dbReference>
<accession>A0A176RSG9</accession>
<evidence type="ECO:0000313" key="2">
    <source>
        <dbReference type="Proteomes" id="UP000076962"/>
    </source>
</evidence>
<organism evidence="1 2">
    <name type="scientific">Candidatus Thiomargarita nelsonii</name>
    <dbReference type="NCBI Taxonomy" id="1003181"/>
    <lineage>
        <taxon>Bacteria</taxon>
        <taxon>Pseudomonadati</taxon>
        <taxon>Pseudomonadota</taxon>
        <taxon>Gammaproteobacteria</taxon>
        <taxon>Thiotrichales</taxon>
        <taxon>Thiotrichaceae</taxon>
        <taxon>Thiomargarita</taxon>
    </lineage>
</organism>
<evidence type="ECO:0000313" key="1">
    <source>
        <dbReference type="EMBL" id="OAD18667.1"/>
    </source>
</evidence>
<keyword evidence="2" id="KW-1185">Reference proteome</keyword>
<dbReference type="EMBL" id="LUTY01003141">
    <property type="protein sequence ID" value="OAD18667.1"/>
    <property type="molecule type" value="Genomic_DNA"/>
</dbReference>
<protein>
    <submittedName>
        <fullName evidence="1">Uncharacterized protein</fullName>
    </submittedName>
</protein>
<dbReference type="AlphaFoldDB" id="A0A176RSG9"/>
<reference evidence="1 2" key="1">
    <citation type="submission" date="2016-05" db="EMBL/GenBank/DDBJ databases">
        <title>Single-cell genome of chain-forming Candidatus Thiomargarita nelsonii and comparison to other large sulfur-oxidizing bacteria.</title>
        <authorList>
            <person name="Winkel M."/>
            <person name="Salman V."/>
            <person name="Woyke T."/>
            <person name="Schulz-Vogt H."/>
            <person name="Richter M."/>
            <person name="Flood B."/>
            <person name="Bailey J."/>
            <person name="Amann R."/>
            <person name="Mussmann M."/>
        </authorList>
    </citation>
    <scope>NUCLEOTIDE SEQUENCE [LARGE SCALE GENOMIC DNA]</scope>
    <source>
        <strain evidence="1 2">THI036</strain>
    </source>
</reference>
<comment type="caution">
    <text evidence="1">The sequence shown here is derived from an EMBL/GenBank/DDBJ whole genome shotgun (WGS) entry which is preliminary data.</text>
</comment>